<feature type="compositionally biased region" description="Basic and acidic residues" evidence="2">
    <location>
        <begin position="28"/>
        <end position="46"/>
    </location>
</feature>
<dbReference type="AlphaFoldDB" id="A0A7S4PIS8"/>
<keyword evidence="1" id="KW-0175">Coiled coil</keyword>
<organism evidence="3">
    <name type="scientific">Guillardia theta</name>
    <name type="common">Cryptophyte</name>
    <name type="synonym">Cryptomonas phi</name>
    <dbReference type="NCBI Taxonomy" id="55529"/>
    <lineage>
        <taxon>Eukaryota</taxon>
        <taxon>Cryptophyceae</taxon>
        <taxon>Pyrenomonadales</taxon>
        <taxon>Geminigeraceae</taxon>
        <taxon>Guillardia</taxon>
    </lineage>
</organism>
<evidence type="ECO:0000256" key="2">
    <source>
        <dbReference type="SAM" id="MobiDB-lite"/>
    </source>
</evidence>
<feature type="region of interest" description="Disordered" evidence="2">
    <location>
        <begin position="459"/>
        <end position="495"/>
    </location>
</feature>
<dbReference type="OMA" id="AHWKEDQ"/>
<accession>A0A7S4PIS8</accession>
<protein>
    <submittedName>
        <fullName evidence="3">Uncharacterized protein</fullName>
    </submittedName>
</protein>
<sequence>MAEEAKVESQETEQPVAAEAEAAGDSAETEKKPSKSFEERLAELNKPDPVPQPDQDKVNEKLSRLNAQIEKCEKRLTEIKAALEKANSLRDGSKSESKAIVEQLKAARAKIKAASADKEAAFQQLRELTSNRQAQQKNLQDLRKSLKFEDVAQVEAKVKELEAQIETGQCTNLAHEKRVMQEIKSLNSTKSMILHYQSQRSQVVDDADAKAALEQRKAEATARLDQARKEAETLEKALDAVRGKQQDKGPNVGELWKEQKELYSQIKEHRAEIRKVNNEFKEEVSKWKDFQRAMNGYKRAKDRIMNEQRRAELAKRREEAEGPIDADLPSDNPLIGHPWADEILQCQDLEKVLSSFLPKDTKEDGGAPEAAKASAGEMTLNNKGVYEGGKKANLDDDMFSGLVAEKKKKNKGKGNAESARITLTLDTISTLGSIGVSIPTKVADVAACIEKVKEKKKAFEGMTEEDKKAAKAKAGNAGNKKGGKGDRSDKSGADKDELVNVDISAKGADKVQVKIDYPPLTVGA</sequence>
<dbReference type="GO" id="GO:1990904">
    <property type="term" value="C:ribonucleoprotein complex"/>
    <property type="evidence" value="ECO:0007669"/>
    <property type="project" value="TreeGrafter"/>
</dbReference>
<dbReference type="PANTHER" id="PTHR31027">
    <property type="entry name" value="NUCLEAR SEGREGATION PROTEIN BFR1"/>
    <property type="match status" value="1"/>
</dbReference>
<dbReference type="GO" id="GO:0005783">
    <property type="term" value="C:endoplasmic reticulum"/>
    <property type="evidence" value="ECO:0007669"/>
    <property type="project" value="TreeGrafter"/>
</dbReference>
<feature type="compositionally biased region" description="Basic and acidic residues" evidence="2">
    <location>
        <begin position="459"/>
        <end position="469"/>
    </location>
</feature>
<feature type="compositionally biased region" description="Low complexity" evidence="2">
    <location>
        <begin position="12"/>
        <end position="26"/>
    </location>
</feature>
<dbReference type="PANTHER" id="PTHR31027:SF2">
    <property type="entry name" value="LEBERCILIN DOMAIN-CONTAINING PROTEIN"/>
    <property type="match status" value="1"/>
</dbReference>
<name>A0A7S4PIS8_GUITH</name>
<gene>
    <name evidence="3" type="ORF">GTHE00462_LOCUS36508</name>
</gene>
<feature type="compositionally biased region" description="Basic and acidic residues" evidence="2">
    <location>
        <begin position="54"/>
        <end position="63"/>
    </location>
</feature>
<feature type="region of interest" description="Disordered" evidence="2">
    <location>
        <begin position="1"/>
        <end position="63"/>
    </location>
</feature>
<dbReference type="GO" id="GO:0003729">
    <property type="term" value="F:mRNA binding"/>
    <property type="evidence" value="ECO:0007669"/>
    <property type="project" value="TreeGrafter"/>
</dbReference>
<evidence type="ECO:0000256" key="1">
    <source>
        <dbReference type="SAM" id="Coils"/>
    </source>
</evidence>
<dbReference type="GO" id="GO:0008298">
    <property type="term" value="P:intracellular mRNA localization"/>
    <property type="evidence" value="ECO:0007669"/>
    <property type="project" value="TreeGrafter"/>
</dbReference>
<reference evidence="3" key="1">
    <citation type="submission" date="2021-01" db="EMBL/GenBank/DDBJ databases">
        <authorList>
            <person name="Corre E."/>
            <person name="Pelletier E."/>
            <person name="Niang G."/>
            <person name="Scheremetjew M."/>
            <person name="Finn R."/>
            <person name="Kale V."/>
            <person name="Holt S."/>
            <person name="Cochrane G."/>
            <person name="Meng A."/>
            <person name="Brown T."/>
            <person name="Cohen L."/>
        </authorList>
    </citation>
    <scope>NUCLEOTIDE SEQUENCE</scope>
    <source>
        <strain evidence="3">CCMP 2712</strain>
    </source>
</reference>
<feature type="compositionally biased region" description="Basic and acidic residues" evidence="2">
    <location>
        <begin position="483"/>
        <end position="495"/>
    </location>
</feature>
<dbReference type="EMBL" id="HBKN01046748">
    <property type="protein sequence ID" value="CAE2336514.1"/>
    <property type="molecule type" value="Transcribed_RNA"/>
</dbReference>
<dbReference type="GO" id="GO:0042175">
    <property type="term" value="C:nuclear outer membrane-endoplasmic reticulum membrane network"/>
    <property type="evidence" value="ECO:0007669"/>
    <property type="project" value="TreeGrafter"/>
</dbReference>
<proteinExistence type="predicted"/>
<dbReference type="InterPro" id="IPR039604">
    <property type="entry name" value="Bfr1"/>
</dbReference>
<evidence type="ECO:0000313" key="3">
    <source>
        <dbReference type="EMBL" id="CAE2336514.1"/>
    </source>
</evidence>
<feature type="coiled-coil region" evidence="1">
    <location>
        <begin position="210"/>
        <end position="321"/>
    </location>
</feature>